<comment type="caution">
    <text evidence="1">The sequence shown here is derived from an EMBL/GenBank/DDBJ whole genome shotgun (WGS) entry which is preliminary data.</text>
</comment>
<dbReference type="EMBL" id="JAGKQM010000005">
    <property type="protein sequence ID" value="KAH0925109.1"/>
    <property type="molecule type" value="Genomic_DNA"/>
</dbReference>
<evidence type="ECO:0000313" key="2">
    <source>
        <dbReference type="Proteomes" id="UP000824890"/>
    </source>
</evidence>
<reference evidence="1 2" key="1">
    <citation type="submission" date="2021-05" db="EMBL/GenBank/DDBJ databases">
        <title>Genome Assembly of Synthetic Allotetraploid Brassica napus Reveals Homoeologous Exchanges between Subgenomes.</title>
        <authorList>
            <person name="Davis J.T."/>
        </authorList>
    </citation>
    <scope>NUCLEOTIDE SEQUENCE [LARGE SCALE GENOMIC DNA]</scope>
    <source>
        <strain evidence="2">cv. Da-Ae</strain>
        <tissue evidence="1">Seedling</tissue>
    </source>
</reference>
<dbReference type="Proteomes" id="UP000824890">
    <property type="component" value="Unassembled WGS sequence"/>
</dbReference>
<protein>
    <submittedName>
        <fullName evidence="1">Uncharacterized protein</fullName>
    </submittedName>
</protein>
<accession>A0ABQ8D6V2</accession>
<proteinExistence type="predicted"/>
<keyword evidence="2" id="KW-1185">Reference proteome</keyword>
<evidence type="ECO:0000313" key="1">
    <source>
        <dbReference type="EMBL" id="KAH0925109.1"/>
    </source>
</evidence>
<sequence>MARSESLIFISGDIEIYGSPDVVIRRCARAKSPSLYRILTPSPPPSPLLSPTPSPATIPTPHFHEFSLYYTGRLIEFVSAQDLSPTGTLPAGLWSPQPGLYTTYTPHVGLWTPPPVLLTPPHRPPQAQQSESADQI</sequence>
<organism evidence="1 2">
    <name type="scientific">Brassica napus</name>
    <name type="common">Rape</name>
    <dbReference type="NCBI Taxonomy" id="3708"/>
    <lineage>
        <taxon>Eukaryota</taxon>
        <taxon>Viridiplantae</taxon>
        <taxon>Streptophyta</taxon>
        <taxon>Embryophyta</taxon>
        <taxon>Tracheophyta</taxon>
        <taxon>Spermatophyta</taxon>
        <taxon>Magnoliopsida</taxon>
        <taxon>eudicotyledons</taxon>
        <taxon>Gunneridae</taxon>
        <taxon>Pentapetalae</taxon>
        <taxon>rosids</taxon>
        <taxon>malvids</taxon>
        <taxon>Brassicales</taxon>
        <taxon>Brassicaceae</taxon>
        <taxon>Brassiceae</taxon>
        <taxon>Brassica</taxon>
    </lineage>
</organism>
<name>A0ABQ8D6V2_BRANA</name>
<gene>
    <name evidence="1" type="ORF">HID58_017365</name>
</gene>